<dbReference type="Gene3D" id="1.10.3090.10">
    <property type="entry name" value="cca-adding enzyme, domain 2"/>
    <property type="match status" value="1"/>
</dbReference>
<dbReference type="InterPro" id="IPR050124">
    <property type="entry name" value="tRNA_CCA-adding_enzyme"/>
</dbReference>
<name>A0A9Q7APZ5_9BACT</name>
<keyword evidence="12" id="KW-1185">Reference proteome</keyword>
<dbReference type="GO" id="GO:0005524">
    <property type="term" value="F:ATP binding"/>
    <property type="evidence" value="ECO:0007669"/>
    <property type="project" value="UniProtKB-KW"/>
</dbReference>
<protein>
    <submittedName>
        <fullName evidence="11">CCA tRNA nucleotidyltransferase</fullName>
    </submittedName>
</protein>
<dbReference type="Pfam" id="PF01743">
    <property type="entry name" value="PolyA_pol"/>
    <property type="match status" value="1"/>
</dbReference>
<dbReference type="InterPro" id="IPR002646">
    <property type="entry name" value="PolA_pol_head_dom"/>
</dbReference>
<keyword evidence="3" id="KW-0548">Nucleotidyltransferase</keyword>
<gene>
    <name evidence="11" type="ORF">KAR29_02080</name>
</gene>
<dbReference type="Gene3D" id="3.30.460.10">
    <property type="entry name" value="Beta Polymerase, domain 2"/>
    <property type="match status" value="1"/>
</dbReference>
<evidence type="ECO:0000256" key="2">
    <source>
        <dbReference type="ARBA" id="ARBA00022694"/>
    </source>
</evidence>
<sequence length="391" mass="42399">MDDVIPSALDLARHLEGELGPTVLVGGAPRDLLLGRSCRDVDLAVSAPLQALVEARPGTRLVGRPPRQSALLPWRGRRFEIVSLQGLSLEEELARRDLTVNALALTTGGRFVDVCGGGQDLALGRLRFNGSARERLSEDPLRALRIFRFAATLPAFSVDRASFEAASAVDLASTAPDRLGGELLRAASGDLPLFLEHLGRSGLLERAYPVLSPLAGDIGEKTIRRLKRLGPLSSDVAFRLAALLLDIPRDRALAEALVSWRWPREIAATVRRLLADGAPRPGEPLFAGRHLRWRPRERQGLFLLARAGLDGDAEGRRWFEERKRALAAELSDGGKRLFDGLDVMAVLALPPGRAVGQVLDDLDDARAGGAIATRAEALAWLEARKRRGDVP</sequence>
<reference evidence="12" key="1">
    <citation type="submission" date="2021-04" db="EMBL/GenBank/DDBJ databases">
        <title>A novel Synergistetes isolate from a pyrite-forming mixed culture.</title>
        <authorList>
            <person name="Bunk B."/>
            <person name="Sproer C."/>
            <person name="Spring S."/>
            <person name="Pester M."/>
        </authorList>
    </citation>
    <scope>NUCLEOTIDE SEQUENCE [LARGE SCALE GENOMIC DNA]</scope>
    <source>
        <strain evidence="12">J.5.4.2-T.3.5.2</strain>
    </source>
</reference>
<dbReference type="GO" id="GO:0003723">
    <property type="term" value="F:RNA binding"/>
    <property type="evidence" value="ECO:0007669"/>
    <property type="project" value="UniProtKB-KW"/>
</dbReference>
<keyword evidence="5" id="KW-0547">Nucleotide-binding</keyword>
<evidence type="ECO:0000259" key="10">
    <source>
        <dbReference type="Pfam" id="PF01743"/>
    </source>
</evidence>
<dbReference type="Proteomes" id="UP000671879">
    <property type="component" value="Chromosome"/>
</dbReference>
<dbReference type="SUPFAM" id="SSF81301">
    <property type="entry name" value="Nucleotidyltransferase"/>
    <property type="match status" value="1"/>
</dbReference>
<keyword evidence="7" id="KW-0460">Magnesium</keyword>
<keyword evidence="6" id="KW-0067">ATP-binding</keyword>
<dbReference type="PANTHER" id="PTHR47545:SF1">
    <property type="entry name" value="MULTIFUNCTIONAL CCA PROTEIN"/>
    <property type="match status" value="1"/>
</dbReference>
<feature type="domain" description="Poly A polymerase head" evidence="10">
    <location>
        <begin position="88"/>
        <end position="127"/>
    </location>
</feature>
<evidence type="ECO:0000313" key="12">
    <source>
        <dbReference type="Proteomes" id="UP000671879"/>
    </source>
</evidence>
<accession>A0A9Q7APZ5</accession>
<evidence type="ECO:0000256" key="6">
    <source>
        <dbReference type="ARBA" id="ARBA00022840"/>
    </source>
</evidence>
<dbReference type="PANTHER" id="PTHR47545">
    <property type="entry name" value="MULTIFUNCTIONAL CCA PROTEIN"/>
    <property type="match status" value="1"/>
</dbReference>
<dbReference type="SUPFAM" id="SSF81891">
    <property type="entry name" value="Poly A polymerase C-terminal region-like"/>
    <property type="match status" value="1"/>
</dbReference>
<comment type="similarity">
    <text evidence="9">Belongs to the tRNA nucleotidyltransferase/poly(A) polymerase family.</text>
</comment>
<dbReference type="KEGG" id="aram:KAR29_02080"/>
<proteinExistence type="inferred from homology"/>
<keyword evidence="8 9" id="KW-0694">RNA-binding</keyword>
<evidence type="ECO:0000256" key="8">
    <source>
        <dbReference type="ARBA" id="ARBA00022884"/>
    </source>
</evidence>
<dbReference type="AlphaFoldDB" id="A0A9Q7APZ5"/>
<dbReference type="RefSeq" id="WP_274374000.1">
    <property type="nucleotide sequence ID" value="NZ_CP072943.1"/>
</dbReference>
<keyword evidence="1 9" id="KW-0808">Transferase</keyword>
<evidence type="ECO:0000256" key="9">
    <source>
        <dbReference type="RuleBase" id="RU003953"/>
    </source>
</evidence>
<dbReference type="GO" id="GO:0008033">
    <property type="term" value="P:tRNA processing"/>
    <property type="evidence" value="ECO:0007669"/>
    <property type="project" value="UniProtKB-KW"/>
</dbReference>
<dbReference type="EMBL" id="CP072943">
    <property type="protein sequence ID" value="QTX32747.1"/>
    <property type="molecule type" value="Genomic_DNA"/>
</dbReference>
<evidence type="ECO:0000256" key="7">
    <source>
        <dbReference type="ARBA" id="ARBA00022842"/>
    </source>
</evidence>
<keyword evidence="4" id="KW-0479">Metal-binding</keyword>
<evidence type="ECO:0000256" key="5">
    <source>
        <dbReference type="ARBA" id="ARBA00022741"/>
    </source>
</evidence>
<organism evidence="11 12">
    <name type="scientific">Aminithiophilus ramosus</name>
    <dbReference type="NCBI Taxonomy" id="3029084"/>
    <lineage>
        <taxon>Bacteria</taxon>
        <taxon>Thermotogati</taxon>
        <taxon>Synergistota</taxon>
        <taxon>Synergistia</taxon>
        <taxon>Synergistales</taxon>
        <taxon>Aminithiophilaceae</taxon>
        <taxon>Aminithiophilus</taxon>
    </lineage>
</organism>
<evidence type="ECO:0000313" key="11">
    <source>
        <dbReference type="EMBL" id="QTX32747.1"/>
    </source>
</evidence>
<dbReference type="InterPro" id="IPR043519">
    <property type="entry name" value="NT_sf"/>
</dbReference>
<evidence type="ECO:0000256" key="4">
    <source>
        <dbReference type="ARBA" id="ARBA00022723"/>
    </source>
</evidence>
<evidence type="ECO:0000256" key="3">
    <source>
        <dbReference type="ARBA" id="ARBA00022695"/>
    </source>
</evidence>
<keyword evidence="2" id="KW-0819">tRNA processing</keyword>
<dbReference type="GO" id="GO:0016779">
    <property type="term" value="F:nucleotidyltransferase activity"/>
    <property type="evidence" value="ECO:0007669"/>
    <property type="project" value="UniProtKB-KW"/>
</dbReference>
<dbReference type="GO" id="GO:0046872">
    <property type="term" value="F:metal ion binding"/>
    <property type="evidence" value="ECO:0007669"/>
    <property type="project" value="UniProtKB-KW"/>
</dbReference>
<evidence type="ECO:0000256" key="1">
    <source>
        <dbReference type="ARBA" id="ARBA00022679"/>
    </source>
</evidence>